<feature type="transmembrane region" description="Helical" evidence="16">
    <location>
        <begin position="297"/>
        <end position="317"/>
    </location>
</feature>
<evidence type="ECO:0000256" key="1">
    <source>
        <dbReference type="ARBA" id="ARBA00004429"/>
    </source>
</evidence>
<keyword evidence="10" id="KW-0406">Ion transport</keyword>
<dbReference type="GO" id="GO:0005886">
    <property type="term" value="C:plasma membrane"/>
    <property type="evidence" value="ECO:0007669"/>
    <property type="project" value="UniProtKB-SubCell"/>
</dbReference>
<dbReference type="InterPro" id="IPR011640">
    <property type="entry name" value="Fe2_transport_prot_B_C"/>
</dbReference>
<evidence type="ECO:0000256" key="15">
    <source>
        <dbReference type="PIRSR" id="PIRSR603373-2"/>
    </source>
</evidence>
<keyword evidence="9 16" id="KW-0408">Iron</keyword>
<feature type="binding site" evidence="15">
    <location>
        <position position="26"/>
    </location>
    <ligand>
        <name>Mg(2+)</name>
        <dbReference type="ChEBI" id="CHEBI:18420"/>
        <label>2</label>
    </ligand>
</feature>
<feature type="transmembrane region" description="Helical" evidence="16">
    <location>
        <begin position="397"/>
        <end position="423"/>
    </location>
</feature>
<dbReference type="CDD" id="cd01879">
    <property type="entry name" value="FeoB"/>
    <property type="match status" value="1"/>
</dbReference>
<keyword evidence="5" id="KW-0997">Cell inner membrane</keyword>
<dbReference type="Proteomes" id="UP000007844">
    <property type="component" value="Chromosome"/>
</dbReference>
<proteinExistence type="inferred from homology"/>
<keyword evidence="7 14" id="KW-0547">Nucleotide-binding</keyword>
<evidence type="ECO:0000259" key="17">
    <source>
        <dbReference type="PROSITE" id="PS51711"/>
    </source>
</evidence>
<dbReference type="SUPFAM" id="SSF52540">
    <property type="entry name" value="P-loop containing nucleoside triphosphate hydrolases"/>
    <property type="match status" value="1"/>
</dbReference>
<feature type="domain" description="FeoB-type G" evidence="17">
    <location>
        <begin position="4"/>
        <end position="166"/>
    </location>
</feature>
<dbReference type="Pfam" id="PF17910">
    <property type="entry name" value="FeoB_Cyto"/>
    <property type="match status" value="1"/>
</dbReference>
<evidence type="ECO:0000256" key="9">
    <source>
        <dbReference type="ARBA" id="ARBA00023004"/>
    </source>
</evidence>
<name>F3Z4A6_DESAF</name>
<evidence type="ECO:0000256" key="7">
    <source>
        <dbReference type="ARBA" id="ARBA00022741"/>
    </source>
</evidence>
<dbReference type="Gene3D" id="3.40.50.300">
    <property type="entry name" value="P-loop containing nucleotide triphosphate hydrolases"/>
    <property type="match status" value="1"/>
</dbReference>
<evidence type="ECO:0000313" key="19">
    <source>
        <dbReference type="Proteomes" id="UP000007844"/>
    </source>
</evidence>
<evidence type="ECO:0000256" key="16">
    <source>
        <dbReference type="RuleBase" id="RU362098"/>
    </source>
</evidence>
<feature type="binding site" evidence="14">
    <location>
        <begin position="57"/>
        <end position="60"/>
    </location>
    <ligand>
        <name>GTP</name>
        <dbReference type="ChEBI" id="CHEBI:37565"/>
        <label>1</label>
    </ligand>
</feature>
<feature type="binding site" evidence="15">
    <location>
        <position position="22"/>
    </location>
    <ligand>
        <name>Mg(2+)</name>
        <dbReference type="ChEBI" id="CHEBI:18420"/>
        <label>1</label>
    </ligand>
</feature>
<keyword evidence="3" id="KW-1003">Cell membrane</keyword>
<keyword evidence="15" id="KW-0479">Metal-binding</keyword>
<feature type="binding site" evidence="14">
    <location>
        <begin position="117"/>
        <end position="120"/>
    </location>
    <ligand>
        <name>GTP</name>
        <dbReference type="ChEBI" id="CHEBI:37565"/>
        <label>1</label>
    </ligand>
</feature>
<feature type="transmembrane region" description="Helical" evidence="16">
    <location>
        <begin position="435"/>
        <end position="461"/>
    </location>
</feature>
<dbReference type="RefSeq" id="WP_014259118.1">
    <property type="nucleotide sequence ID" value="NC_016629.1"/>
</dbReference>
<keyword evidence="8 16" id="KW-1133">Transmembrane helix</keyword>
<dbReference type="PROSITE" id="PS51711">
    <property type="entry name" value="G_FEOB"/>
    <property type="match status" value="1"/>
</dbReference>
<dbReference type="AlphaFoldDB" id="F3Z4A6"/>
<dbReference type="InterPro" id="IPR005225">
    <property type="entry name" value="Small_GTP-bd"/>
</dbReference>
<dbReference type="GO" id="GO:0015093">
    <property type="term" value="F:ferrous iron transmembrane transporter activity"/>
    <property type="evidence" value="ECO:0007669"/>
    <property type="project" value="UniProtKB-UniRule"/>
</dbReference>
<protein>
    <recommendedName>
        <fullName evidence="13 16">Ferrous iron transport protein B</fullName>
    </recommendedName>
</protein>
<keyword evidence="4 16" id="KW-0410">Iron transport</keyword>
<keyword evidence="11 14" id="KW-0342">GTP-binding</keyword>
<evidence type="ECO:0000256" key="13">
    <source>
        <dbReference type="NCBIfam" id="TIGR00437"/>
    </source>
</evidence>
<dbReference type="InterPro" id="IPR027417">
    <property type="entry name" value="P-loop_NTPase"/>
</dbReference>
<evidence type="ECO:0000256" key="2">
    <source>
        <dbReference type="ARBA" id="ARBA00022448"/>
    </source>
</evidence>
<comment type="subcellular location">
    <subcellularLocation>
        <location evidence="1 16">Cell inner membrane</location>
        <topology evidence="1 16">Multi-pass membrane protein</topology>
    </subcellularLocation>
</comment>
<evidence type="ECO:0000256" key="10">
    <source>
        <dbReference type="ARBA" id="ARBA00023065"/>
    </source>
</evidence>
<feature type="binding site" evidence="15">
    <location>
        <position position="23"/>
    </location>
    <ligand>
        <name>Mg(2+)</name>
        <dbReference type="ChEBI" id="CHEBI:18420"/>
        <label>2</label>
    </ligand>
</feature>
<feature type="transmembrane region" description="Helical" evidence="16">
    <location>
        <begin position="525"/>
        <end position="544"/>
    </location>
</feature>
<keyword evidence="15" id="KW-0460">Magnesium</keyword>
<dbReference type="EMBL" id="CP003221">
    <property type="protein sequence ID" value="EGJ49302.1"/>
    <property type="molecule type" value="Genomic_DNA"/>
</dbReference>
<evidence type="ECO:0000256" key="4">
    <source>
        <dbReference type="ARBA" id="ARBA00022496"/>
    </source>
</evidence>
<evidence type="ECO:0000313" key="18">
    <source>
        <dbReference type="EMBL" id="EGJ49302.1"/>
    </source>
</evidence>
<evidence type="ECO:0000256" key="8">
    <source>
        <dbReference type="ARBA" id="ARBA00022989"/>
    </source>
</evidence>
<comment type="similarity">
    <text evidence="16">Belongs to the TRAFAC class TrmE-Era-EngA-EngB-Septin-like GTPase superfamily. FeoB GTPase (TC 9.A.8) family.</text>
</comment>
<reference evidence="18 19" key="1">
    <citation type="journal article" date="2011" name="J. Bacteriol.">
        <title>Genome sequence of the mercury-methylating and pleomorphic Desulfovibrio africanus Strain Walvis Bay.</title>
        <authorList>
            <person name="Brown S.D."/>
            <person name="Wall J.D."/>
            <person name="Kucken A.M."/>
            <person name="Gilmour C.C."/>
            <person name="Podar M."/>
            <person name="Brandt C.C."/>
            <person name="Teshima H."/>
            <person name="Detter J.C."/>
            <person name="Han C.S."/>
            <person name="Land M.L."/>
            <person name="Lucas S."/>
            <person name="Han J."/>
            <person name="Pennacchio L."/>
            <person name="Nolan M."/>
            <person name="Pitluck S."/>
            <person name="Woyke T."/>
            <person name="Goodwin L."/>
            <person name="Palumbo A.V."/>
            <person name="Elias D.A."/>
        </authorList>
    </citation>
    <scope>NUCLEOTIDE SEQUENCE [LARGE SCALE GENOMIC DNA]</scope>
    <source>
        <strain evidence="18 19">Walvis Bay</strain>
    </source>
</reference>
<feature type="transmembrane region" description="Helical" evidence="16">
    <location>
        <begin position="697"/>
        <end position="719"/>
    </location>
</feature>
<dbReference type="Pfam" id="PF07670">
    <property type="entry name" value="Gate"/>
    <property type="match status" value="2"/>
</dbReference>
<dbReference type="PANTHER" id="PTHR43185">
    <property type="entry name" value="FERROUS IRON TRANSPORT PROTEIN B"/>
    <property type="match status" value="1"/>
</dbReference>
<dbReference type="InterPro" id="IPR006073">
    <property type="entry name" value="GTP-bd"/>
</dbReference>
<feature type="transmembrane region" description="Helical" evidence="16">
    <location>
        <begin position="467"/>
        <end position="487"/>
    </location>
</feature>
<dbReference type="GO" id="GO:0005525">
    <property type="term" value="F:GTP binding"/>
    <property type="evidence" value="ECO:0007669"/>
    <property type="project" value="UniProtKB-KW"/>
</dbReference>
<keyword evidence="6 16" id="KW-0812">Transmembrane</keyword>
<dbReference type="PANTHER" id="PTHR43185:SF1">
    <property type="entry name" value="FE(2+) TRANSPORTER FEOB"/>
    <property type="match status" value="1"/>
</dbReference>
<dbReference type="PRINTS" id="PR00326">
    <property type="entry name" value="GTP1OBG"/>
</dbReference>
<dbReference type="KEGG" id="daf:Desaf_0954"/>
<dbReference type="NCBIfam" id="TIGR00231">
    <property type="entry name" value="small_GTP"/>
    <property type="match status" value="1"/>
</dbReference>
<dbReference type="InterPro" id="IPR041069">
    <property type="entry name" value="FeoB_Cyto"/>
</dbReference>
<evidence type="ECO:0000256" key="6">
    <source>
        <dbReference type="ARBA" id="ARBA00022692"/>
    </source>
</evidence>
<feature type="transmembrane region" description="Helical" evidence="16">
    <location>
        <begin position="664"/>
        <end position="690"/>
    </location>
</feature>
<sequence length="724" mass="78974">MAENVTIALAGNPNSGKTTMFNALTGSRQRVGNYPGVTVERKEGSVILNGLHADVVDLPGCYSLTAYSMEELVARKVLVEERPDVVVHVMDATVLERSLYLGVQLLEMGVPVVLALNMMDETKKRGLRINAAKLSKLLGVPVVETVGRTGQGKKELLQEAINHANQRKRQWLPLELSYGPDVDHALLDMTTRINAAGLFTDRQPARWTAIKYIEGDEQVVAEGRKAAPEVSKELEAMVSKLSDHCQKTLNAYPDAIIADYRYGFISALLKQGVLERDSLRERIDITDKVDRVLTHRVFGPLIMLAVLYGMFKLTFTLGEYPMGWLEAGFGLLSDTVGNAMAEGPLRSMLVSGVIDGVGGVMGFVPLILIMFLMVSVLEDLGYMARMAYMLDRVFRIFGLHGCSVMPFVISGGIAGGCAVPGIMATRTLKSPKEKLATLLTAPFMTCGAKIPVFVLLVAAFFPENAAMTMFAITMFAWAMALLVSWALRSTLLRGESTPFVMELPPYRLPTLRGVLTHSFERTWAYIRKAGTVILAISILLWAAMTYPELPAERAAGFETMREQAVAETQTMADAEAALEERLVEIDNREAQAALRHSLAGRVGGALEPVSKLAGFDWRTNIALVGGVAAKEVIVSTLGTAYSLGEVEAEEAQPLSERLATDPQWSAITAISLIVFVLLYAPCFVTVVAMAKESSWRWAAFSTIFNTALAFAMATAIYQLGRLLS</sequence>
<evidence type="ECO:0000256" key="3">
    <source>
        <dbReference type="ARBA" id="ARBA00022475"/>
    </source>
</evidence>
<feature type="binding site" evidence="15">
    <location>
        <position position="25"/>
    </location>
    <ligand>
        <name>Mg(2+)</name>
        <dbReference type="ChEBI" id="CHEBI:18420"/>
        <label>2</label>
    </ligand>
</feature>
<dbReference type="Pfam" id="PF07664">
    <property type="entry name" value="FeoB_C"/>
    <property type="match status" value="1"/>
</dbReference>
<keyword evidence="12 16" id="KW-0472">Membrane</keyword>
<feature type="binding site" evidence="14">
    <location>
        <begin position="11"/>
        <end position="18"/>
    </location>
    <ligand>
        <name>GTP</name>
        <dbReference type="ChEBI" id="CHEBI:37565"/>
        <label>1</label>
    </ligand>
</feature>
<dbReference type="InterPro" id="IPR003373">
    <property type="entry name" value="Fe2_transport_prot-B"/>
</dbReference>
<keyword evidence="19" id="KW-1185">Reference proteome</keyword>
<feature type="transmembrane region" description="Helical" evidence="16">
    <location>
        <begin position="353"/>
        <end position="377"/>
    </location>
</feature>
<gene>
    <name evidence="18" type="ORF">Desaf_0954</name>
</gene>
<dbReference type="InterPro" id="IPR011642">
    <property type="entry name" value="Gate_dom"/>
</dbReference>
<dbReference type="HOGENOM" id="CLU_013350_3_0_7"/>
<feature type="binding site" evidence="14">
    <location>
        <begin position="36"/>
        <end position="40"/>
    </location>
    <ligand>
        <name>GTP</name>
        <dbReference type="ChEBI" id="CHEBI:37565"/>
        <label>1</label>
    </ligand>
</feature>
<dbReference type="InterPro" id="IPR030389">
    <property type="entry name" value="G_FEOB_dom"/>
</dbReference>
<evidence type="ECO:0000256" key="11">
    <source>
        <dbReference type="ARBA" id="ARBA00023134"/>
    </source>
</evidence>
<comment type="function">
    <text evidence="16">Probable transporter of a GTP-driven Fe(2+) uptake system.</text>
</comment>
<dbReference type="GO" id="GO:0046872">
    <property type="term" value="F:metal ion binding"/>
    <property type="evidence" value="ECO:0007669"/>
    <property type="project" value="UniProtKB-KW"/>
</dbReference>
<dbReference type="InterPro" id="IPR050860">
    <property type="entry name" value="FeoB_GTPase"/>
</dbReference>
<evidence type="ECO:0000256" key="14">
    <source>
        <dbReference type="PIRSR" id="PIRSR603373-1"/>
    </source>
</evidence>
<keyword evidence="2 16" id="KW-0813">Transport</keyword>
<organism evidence="18 19">
    <name type="scientific">Desulfocurvibacter africanus subsp. africanus str. Walvis Bay</name>
    <dbReference type="NCBI Taxonomy" id="690850"/>
    <lineage>
        <taxon>Bacteria</taxon>
        <taxon>Pseudomonadati</taxon>
        <taxon>Thermodesulfobacteriota</taxon>
        <taxon>Desulfovibrionia</taxon>
        <taxon>Desulfovibrionales</taxon>
        <taxon>Desulfovibrionaceae</taxon>
        <taxon>Desulfocurvibacter</taxon>
    </lineage>
</organism>
<accession>F3Z4A6</accession>
<dbReference type="STRING" id="690850.Desaf_0954"/>
<evidence type="ECO:0000256" key="12">
    <source>
        <dbReference type="ARBA" id="ARBA00023136"/>
    </source>
</evidence>
<dbReference type="NCBIfam" id="TIGR00437">
    <property type="entry name" value="feoB"/>
    <property type="match status" value="1"/>
</dbReference>
<dbReference type="FunFam" id="3.40.50.300:FF:000426">
    <property type="entry name" value="Ferrous iron transport protein B"/>
    <property type="match status" value="1"/>
</dbReference>
<dbReference type="Gene3D" id="1.10.287.1770">
    <property type="match status" value="1"/>
</dbReference>
<evidence type="ECO:0000256" key="5">
    <source>
        <dbReference type="ARBA" id="ARBA00022519"/>
    </source>
</evidence>
<dbReference type="eggNOG" id="COG0370">
    <property type="taxonomic scope" value="Bacteria"/>
</dbReference>
<dbReference type="Pfam" id="PF02421">
    <property type="entry name" value="FeoB_N"/>
    <property type="match status" value="1"/>
</dbReference>